<keyword evidence="2" id="KW-1185">Reference proteome</keyword>
<organism evidence="1 2">
    <name type="scientific">Hymenolepis diminuta</name>
    <name type="common">Rat tapeworm</name>
    <dbReference type="NCBI Taxonomy" id="6216"/>
    <lineage>
        <taxon>Eukaryota</taxon>
        <taxon>Metazoa</taxon>
        <taxon>Spiralia</taxon>
        <taxon>Lophotrochozoa</taxon>
        <taxon>Platyhelminthes</taxon>
        <taxon>Cestoda</taxon>
        <taxon>Eucestoda</taxon>
        <taxon>Cyclophyllidea</taxon>
        <taxon>Hymenolepididae</taxon>
        <taxon>Hymenolepis</taxon>
    </lineage>
</organism>
<name>A0A564XXG6_HYMDI</name>
<evidence type="ECO:0000313" key="2">
    <source>
        <dbReference type="Proteomes" id="UP000321570"/>
    </source>
</evidence>
<dbReference type="Proteomes" id="UP000321570">
    <property type="component" value="Unassembled WGS sequence"/>
</dbReference>
<sequence>MKQNSDEKKTKGWTPVKQSEELFVLIYLILNRIHFGENMKLGIDDQITVLDIENLIEMKEAETVTQIRMELKEMMIIPVMEDIQELDQSENMSRERYENILKRKLDIIKAAIDRDSCLEEESYVLPREIIKQREIALERELDAKLRTTDYAYLCASRALKQRALEVSRSNFDKTTENSANQS</sequence>
<gene>
    <name evidence="1" type="ORF">WMSIL1_LOCUS1121</name>
</gene>
<reference evidence="1 2" key="1">
    <citation type="submission" date="2019-07" db="EMBL/GenBank/DDBJ databases">
        <authorList>
            <person name="Jastrzebski P J."/>
            <person name="Paukszto L."/>
            <person name="Jastrzebski P J."/>
        </authorList>
    </citation>
    <scope>NUCLEOTIDE SEQUENCE [LARGE SCALE GENOMIC DNA]</scope>
    <source>
        <strain evidence="1 2">WMS-il1</strain>
    </source>
</reference>
<protein>
    <submittedName>
        <fullName evidence="1">Uncharacterized protein</fullName>
    </submittedName>
</protein>
<proteinExistence type="predicted"/>
<evidence type="ECO:0000313" key="1">
    <source>
        <dbReference type="EMBL" id="VUZ39731.1"/>
    </source>
</evidence>
<dbReference type="AlphaFoldDB" id="A0A564XXG6"/>
<dbReference type="EMBL" id="CABIJS010000022">
    <property type="protein sequence ID" value="VUZ39731.1"/>
    <property type="molecule type" value="Genomic_DNA"/>
</dbReference>
<accession>A0A564XXG6</accession>